<evidence type="ECO:0000256" key="2">
    <source>
        <dbReference type="ARBA" id="ARBA00002322"/>
    </source>
</evidence>
<accession>A0A1S2XKF5</accession>
<dbReference type="PROSITE" id="PS50873">
    <property type="entry name" value="PEROXIDASE_4"/>
    <property type="match status" value="1"/>
</dbReference>
<keyword evidence="11 20" id="KW-0560">Oxidoreductase</keyword>
<evidence type="ECO:0000256" key="20">
    <source>
        <dbReference type="RuleBase" id="RU362060"/>
    </source>
</evidence>
<evidence type="ECO:0000256" key="12">
    <source>
        <dbReference type="ARBA" id="ARBA00023004"/>
    </source>
</evidence>
<dbReference type="CDD" id="cd00693">
    <property type="entry name" value="secretory_peroxidase"/>
    <property type="match status" value="1"/>
</dbReference>
<feature type="binding site" evidence="16">
    <location>
        <position position="161"/>
    </location>
    <ligand>
        <name>substrate</name>
    </ligand>
</feature>
<name>A0A1S2XKF5_CICAR</name>
<feature type="binding site" evidence="17">
    <location>
        <position position="62"/>
    </location>
    <ligand>
        <name>Ca(2+)</name>
        <dbReference type="ChEBI" id="CHEBI:29108"/>
        <label>1</label>
    </ligand>
</feature>
<feature type="binding site" evidence="17">
    <location>
        <position position="67"/>
    </location>
    <ligand>
        <name>Ca(2+)</name>
        <dbReference type="ChEBI" id="CHEBI:29108"/>
        <label>1</label>
    </ligand>
</feature>
<evidence type="ECO:0000256" key="11">
    <source>
        <dbReference type="ARBA" id="ARBA00023002"/>
    </source>
</evidence>
<feature type="binding site" evidence="17">
    <location>
        <position position="243"/>
    </location>
    <ligand>
        <name>Ca(2+)</name>
        <dbReference type="ChEBI" id="CHEBI:29108"/>
        <label>2</label>
    </ligand>
</feature>
<evidence type="ECO:0000256" key="13">
    <source>
        <dbReference type="ARBA" id="ARBA00023157"/>
    </source>
</evidence>
<feature type="binding site" evidence="17">
    <location>
        <position position="236"/>
    </location>
    <ligand>
        <name>Ca(2+)</name>
        <dbReference type="ChEBI" id="CHEBI:29108"/>
        <label>2</label>
    </ligand>
</feature>
<comment type="similarity">
    <text evidence="4">Belongs to the peroxidase family. Ascorbate peroxidase subfamily.</text>
</comment>
<proteinExistence type="inferred from homology"/>
<feature type="disulfide bond" evidence="19">
    <location>
        <begin position="30"/>
        <end position="110"/>
    </location>
</feature>
<keyword evidence="8 17" id="KW-0479">Metal-binding</keyword>
<comment type="catalytic activity">
    <reaction evidence="1 20">
        <text>2 a phenolic donor + H2O2 = 2 a phenolic radical donor + 2 H2O</text>
        <dbReference type="Rhea" id="RHEA:56136"/>
        <dbReference type="ChEBI" id="CHEBI:15377"/>
        <dbReference type="ChEBI" id="CHEBI:16240"/>
        <dbReference type="ChEBI" id="CHEBI:139520"/>
        <dbReference type="ChEBI" id="CHEBI:139521"/>
        <dbReference type="EC" id="1.11.1.7"/>
    </reaction>
</comment>
<feature type="binding site" evidence="17">
    <location>
        <position position="69"/>
    </location>
    <ligand>
        <name>Ca(2+)</name>
        <dbReference type="ChEBI" id="CHEBI:29108"/>
        <label>1</label>
    </ligand>
</feature>
<gene>
    <name evidence="23" type="primary">LOC101513984</name>
</gene>
<keyword evidence="20" id="KW-0376">Hydrogen peroxide</keyword>
<feature type="signal peptide" evidence="20">
    <location>
        <begin position="1"/>
        <end position="19"/>
    </location>
</feature>
<evidence type="ECO:0000256" key="18">
    <source>
        <dbReference type="PIRSR" id="PIRSR600823-4"/>
    </source>
</evidence>
<feature type="binding site" description="axial binding residue" evidence="17">
    <location>
        <position position="191"/>
    </location>
    <ligand>
        <name>heme b</name>
        <dbReference type="ChEBI" id="CHEBI:60344"/>
    </ligand>
    <ligandPart>
        <name>Fe</name>
        <dbReference type="ChEBI" id="CHEBI:18248"/>
    </ligandPart>
</feature>
<dbReference type="Proteomes" id="UP000087171">
    <property type="component" value="Chromosome Ca2"/>
</dbReference>
<dbReference type="PANTHER" id="PTHR31388:SF123">
    <property type="entry name" value="PEROXIDASE RIP1"/>
    <property type="match status" value="1"/>
</dbReference>
<evidence type="ECO:0000313" key="23">
    <source>
        <dbReference type="RefSeq" id="XP_004490699.1"/>
    </source>
</evidence>
<feature type="disulfide bond" evidence="19">
    <location>
        <begin position="117"/>
        <end position="313"/>
    </location>
</feature>
<dbReference type="STRING" id="3827.A0A1S2XKF5"/>
<keyword evidence="7 20" id="KW-0349">Heme</keyword>
<evidence type="ECO:0000256" key="17">
    <source>
        <dbReference type="PIRSR" id="PIRSR600823-3"/>
    </source>
</evidence>
<dbReference type="GO" id="GO:0020037">
    <property type="term" value="F:heme binding"/>
    <property type="evidence" value="ECO:0007669"/>
    <property type="project" value="UniProtKB-UniRule"/>
</dbReference>
<dbReference type="PRINTS" id="PR00458">
    <property type="entry name" value="PEROXIDASE"/>
</dbReference>
<reference evidence="23" key="2">
    <citation type="submission" date="2025-08" db="UniProtKB">
        <authorList>
            <consortium name="RefSeq"/>
        </authorList>
    </citation>
    <scope>IDENTIFICATION</scope>
    <source>
        <tissue evidence="23">Etiolated seedlings</tissue>
    </source>
</reference>
<dbReference type="GO" id="GO:0046872">
    <property type="term" value="F:metal ion binding"/>
    <property type="evidence" value="ECO:0007669"/>
    <property type="project" value="UniProtKB-UniRule"/>
</dbReference>
<dbReference type="PROSITE" id="PS00436">
    <property type="entry name" value="PEROXIDASE_2"/>
    <property type="match status" value="1"/>
</dbReference>
<dbReference type="InterPro" id="IPR002016">
    <property type="entry name" value="Haem_peroxidase"/>
</dbReference>
<evidence type="ECO:0000256" key="15">
    <source>
        <dbReference type="PIRSR" id="PIRSR600823-1"/>
    </source>
</evidence>
<feature type="disulfide bond" evidence="19">
    <location>
        <begin position="198"/>
        <end position="223"/>
    </location>
</feature>
<evidence type="ECO:0000256" key="10">
    <source>
        <dbReference type="ARBA" id="ARBA00022837"/>
    </source>
</evidence>
<evidence type="ECO:0000313" key="22">
    <source>
        <dbReference type="Proteomes" id="UP000087171"/>
    </source>
</evidence>
<evidence type="ECO:0000256" key="16">
    <source>
        <dbReference type="PIRSR" id="PIRSR600823-2"/>
    </source>
</evidence>
<feature type="binding site" evidence="17">
    <location>
        <position position="71"/>
    </location>
    <ligand>
        <name>Ca(2+)</name>
        <dbReference type="ChEBI" id="CHEBI:29108"/>
        <label>1</label>
    </ligand>
</feature>
<protein>
    <recommendedName>
        <fullName evidence="5 20">Peroxidase</fullName>
        <ecNumber evidence="5 20">1.11.1.7</ecNumber>
    </recommendedName>
</protein>
<evidence type="ECO:0000256" key="6">
    <source>
        <dbReference type="ARBA" id="ARBA00022559"/>
    </source>
</evidence>
<evidence type="ECO:0000256" key="5">
    <source>
        <dbReference type="ARBA" id="ARBA00012313"/>
    </source>
</evidence>
<dbReference type="SUPFAM" id="SSF48113">
    <property type="entry name" value="Heme-dependent peroxidases"/>
    <property type="match status" value="1"/>
</dbReference>
<keyword evidence="20" id="KW-0964">Secreted</keyword>
<comment type="subcellular location">
    <subcellularLocation>
        <location evidence="3 20">Secreted</location>
    </subcellularLocation>
</comment>
<feature type="chain" id="PRO_5010006285" description="Peroxidase" evidence="20">
    <location>
        <begin position="20"/>
        <end position="317"/>
    </location>
</feature>
<keyword evidence="13 19" id="KW-1015">Disulfide bond</keyword>
<feature type="disulfide bond" evidence="19">
    <location>
        <begin position="63"/>
        <end position="68"/>
    </location>
</feature>
<comment type="cofactor">
    <cofactor evidence="17 20">
        <name>Ca(2+)</name>
        <dbReference type="ChEBI" id="CHEBI:29108"/>
    </cofactor>
    <text evidence="17 20">Binds 2 calcium ions per subunit.</text>
</comment>
<dbReference type="AlphaFoldDB" id="A0A1S2XKF5"/>
<evidence type="ECO:0000256" key="14">
    <source>
        <dbReference type="ARBA" id="ARBA00023180"/>
    </source>
</evidence>
<dbReference type="GO" id="GO:0006979">
    <property type="term" value="P:response to oxidative stress"/>
    <property type="evidence" value="ECO:0007669"/>
    <property type="project" value="UniProtKB-UniRule"/>
</dbReference>
<dbReference type="GO" id="GO:0005576">
    <property type="term" value="C:extracellular region"/>
    <property type="evidence" value="ECO:0007669"/>
    <property type="project" value="UniProtKB-SubCell"/>
</dbReference>
<evidence type="ECO:0000256" key="19">
    <source>
        <dbReference type="PIRSR" id="PIRSR600823-5"/>
    </source>
</evidence>
<dbReference type="Gene3D" id="1.10.520.10">
    <property type="match status" value="1"/>
</dbReference>
<sequence>MASSYLMLIMITLLIPTNSLLTPHFYDKVCPQALQVIKSVVHQAILRERRIGASLLRLHFHDCFVNGCDGSVLLDDTKNFTGEKTAFPNINSIRGFSVVDEIKAAVDKACKRPVVSCADILATAARDSVAILGGPQLWYNVLLGRRDARKASKAAANANLPPPTFNFSQLISNFKSHGLVVKDLVALSGGHTIGFAKCTTFRNRIYNETNIDPSFAASLRKNCPKKGGDNNLTPLDFTPSKVDTTYYKSLLHKKGLLHSDQQLFKGLGSESDKLVQLYSKSPLTFARDFKTSIIKMGNMKPLTGRQGEIRRNCRRIN</sequence>
<dbReference type="FunFam" id="1.10.520.10:FF:000009">
    <property type="entry name" value="Peroxidase"/>
    <property type="match status" value="1"/>
</dbReference>
<feature type="domain" description="Plant heme peroxidase family profile" evidence="21">
    <location>
        <begin position="20"/>
        <end position="317"/>
    </location>
</feature>
<comment type="cofactor">
    <cofactor evidence="17 20">
        <name>heme b</name>
        <dbReference type="ChEBI" id="CHEBI:60344"/>
    </cofactor>
    <text evidence="17 20">Binds 1 heme b (iron(II)-protoporphyrin IX) group per subunit.</text>
</comment>
<dbReference type="InterPro" id="IPR019794">
    <property type="entry name" value="Peroxidases_AS"/>
</dbReference>
<dbReference type="Gene3D" id="1.10.420.10">
    <property type="entry name" value="Peroxidase, domain 2"/>
    <property type="match status" value="1"/>
</dbReference>
<organism evidence="22 23">
    <name type="scientific">Cicer arietinum</name>
    <name type="common">Chickpea</name>
    <name type="synonym">Garbanzo</name>
    <dbReference type="NCBI Taxonomy" id="3827"/>
    <lineage>
        <taxon>Eukaryota</taxon>
        <taxon>Viridiplantae</taxon>
        <taxon>Streptophyta</taxon>
        <taxon>Embryophyta</taxon>
        <taxon>Tracheophyta</taxon>
        <taxon>Spermatophyta</taxon>
        <taxon>Magnoliopsida</taxon>
        <taxon>eudicotyledons</taxon>
        <taxon>Gunneridae</taxon>
        <taxon>Pentapetalae</taxon>
        <taxon>rosids</taxon>
        <taxon>fabids</taxon>
        <taxon>Fabales</taxon>
        <taxon>Fabaceae</taxon>
        <taxon>Papilionoideae</taxon>
        <taxon>50 kb inversion clade</taxon>
        <taxon>NPAAA clade</taxon>
        <taxon>Hologalegina</taxon>
        <taxon>IRL clade</taxon>
        <taxon>Cicereae</taxon>
        <taxon>Cicer</taxon>
    </lineage>
</organism>
<keyword evidence="14" id="KW-0325">Glycoprotein</keyword>
<dbReference type="Pfam" id="PF00141">
    <property type="entry name" value="peroxidase"/>
    <property type="match status" value="1"/>
</dbReference>
<evidence type="ECO:0000256" key="3">
    <source>
        <dbReference type="ARBA" id="ARBA00004613"/>
    </source>
</evidence>
<keyword evidence="10 17" id="KW-0106">Calcium</keyword>
<keyword evidence="6 20" id="KW-0575">Peroxidase</keyword>
<evidence type="ECO:0000256" key="8">
    <source>
        <dbReference type="ARBA" id="ARBA00022723"/>
    </source>
</evidence>
<dbReference type="GO" id="GO:0042744">
    <property type="term" value="P:hydrogen peroxide catabolic process"/>
    <property type="evidence" value="ECO:0007669"/>
    <property type="project" value="UniProtKB-KW"/>
</dbReference>
<evidence type="ECO:0000256" key="7">
    <source>
        <dbReference type="ARBA" id="ARBA00022617"/>
    </source>
</evidence>
<dbReference type="PaxDb" id="3827-XP_004490699.1"/>
<comment type="function">
    <text evidence="2">Removal of H(2)O(2), oxidation of toxic reductants, biosynthesis and degradation of lignin, suberization, auxin catabolism, response to environmental stresses such as wounding, pathogen attack and oxidative stress. These functions might be dependent on each isozyme/isoform in each plant tissue.</text>
</comment>
<dbReference type="RefSeq" id="XP_004490699.1">
    <property type="nucleotide sequence ID" value="XM_004490642.3"/>
</dbReference>
<dbReference type="PANTHER" id="PTHR31388">
    <property type="entry name" value="PEROXIDASE 72-RELATED"/>
    <property type="match status" value="1"/>
</dbReference>
<evidence type="ECO:0000256" key="9">
    <source>
        <dbReference type="ARBA" id="ARBA00022729"/>
    </source>
</evidence>
<dbReference type="InterPro" id="IPR019793">
    <property type="entry name" value="Peroxidases_heam-ligand_BS"/>
</dbReference>
<keyword evidence="12 17" id="KW-0408">Iron</keyword>
<dbReference type="PRINTS" id="PR00461">
    <property type="entry name" value="PLPEROXIDASE"/>
</dbReference>
<dbReference type="InterPro" id="IPR033905">
    <property type="entry name" value="Secretory_peroxidase"/>
</dbReference>
<dbReference type="FunFam" id="1.10.420.10:FF:000006">
    <property type="entry name" value="Peroxidase"/>
    <property type="match status" value="1"/>
</dbReference>
<evidence type="ECO:0000259" key="21">
    <source>
        <dbReference type="PROSITE" id="PS50873"/>
    </source>
</evidence>
<dbReference type="KEGG" id="cam:101513984"/>
<dbReference type="InterPro" id="IPR000823">
    <property type="entry name" value="Peroxidase_pln"/>
</dbReference>
<dbReference type="OrthoDB" id="2113341at2759"/>
<feature type="active site" description="Proton acceptor" evidence="15">
    <location>
        <position position="61"/>
    </location>
</feature>
<feature type="binding site" evidence="17">
    <location>
        <position position="65"/>
    </location>
    <ligand>
        <name>Ca(2+)</name>
        <dbReference type="ChEBI" id="CHEBI:29108"/>
        <label>1</label>
    </ligand>
</feature>
<feature type="site" description="Transition state stabilizer" evidence="18">
    <location>
        <position position="57"/>
    </location>
</feature>
<feature type="binding site" evidence="17">
    <location>
        <position position="83"/>
    </location>
    <ligand>
        <name>Ca(2+)</name>
        <dbReference type="ChEBI" id="CHEBI:29108"/>
        <label>1</label>
    </ligand>
</feature>
<dbReference type="PROSITE" id="PS00435">
    <property type="entry name" value="PEROXIDASE_1"/>
    <property type="match status" value="1"/>
</dbReference>
<dbReference type="InterPro" id="IPR010255">
    <property type="entry name" value="Haem_peroxidase_sf"/>
</dbReference>
<comment type="similarity">
    <text evidence="20">Belongs to the peroxidase family. Classical plant (class III) peroxidase subfamily.</text>
</comment>
<dbReference type="EC" id="1.11.1.7" evidence="5 20"/>
<dbReference type="GO" id="GO:0140825">
    <property type="term" value="F:lactoperoxidase activity"/>
    <property type="evidence" value="ECO:0007669"/>
    <property type="project" value="UniProtKB-EC"/>
</dbReference>
<keyword evidence="9 20" id="KW-0732">Signal</keyword>
<dbReference type="eggNOG" id="ENOG502QQ5N">
    <property type="taxonomic scope" value="Eukaryota"/>
</dbReference>
<feature type="binding site" evidence="17">
    <location>
        <position position="192"/>
    </location>
    <ligand>
        <name>Ca(2+)</name>
        <dbReference type="ChEBI" id="CHEBI:29108"/>
        <label>2</label>
    </ligand>
</feature>
<reference evidence="22" key="1">
    <citation type="journal article" date="2013" name="Nat. Biotechnol.">
        <title>Draft genome sequence of chickpea (Cicer arietinum) provides a resource for trait improvement.</title>
        <authorList>
            <person name="Varshney R.K."/>
            <person name="Song C."/>
            <person name="Saxena R.K."/>
            <person name="Azam S."/>
            <person name="Yu S."/>
            <person name="Sharpe A.G."/>
            <person name="Cannon S."/>
            <person name="Baek J."/>
            <person name="Rosen B.D."/>
            <person name="Tar'an B."/>
            <person name="Millan T."/>
            <person name="Zhang X."/>
            <person name="Ramsay L.D."/>
            <person name="Iwata A."/>
            <person name="Wang Y."/>
            <person name="Nelson W."/>
            <person name="Farmer A.D."/>
            <person name="Gaur P.M."/>
            <person name="Soderlund C."/>
            <person name="Penmetsa R.V."/>
            <person name="Xu C."/>
            <person name="Bharti A.K."/>
            <person name="He W."/>
            <person name="Winter P."/>
            <person name="Zhao S."/>
            <person name="Hane J.K."/>
            <person name="Carrasquilla-Garcia N."/>
            <person name="Condie J.A."/>
            <person name="Upadhyaya H.D."/>
            <person name="Luo M.C."/>
            <person name="Thudi M."/>
            <person name="Gowda C.L."/>
            <person name="Singh N.P."/>
            <person name="Lichtenzveig J."/>
            <person name="Gali K.K."/>
            <person name="Rubio J."/>
            <person name="Nadarajan N."/>
            <person name="Dolezel J."/>
            <person name="Bansal K.C."/>
            <person name="Xu X."/>
            <person name="Edwards D."/>
            <person name="Zhang G."/>
            <person name="Kahl G."/>
            <person name="Gil J."/>
            <person name="Singh K.B."/>
            <person name="Datta S.K."/>
            <person name="Jackson S.A."/>
            <person name="Wang J."/>
            <person name="Cook D.R."/>
        </authorList>
    </citation>
    <scope>NUCLEOTIDE SEQUENCE [LARGE SCALE GENOMIC DNA]</scope>
    <source>
        <strain evidence="22">cv. CDC Frontier</strain>
    </source>
</reference>
<evidence type="ECO:0000256" key="4">
    <source>
        <dbReference type="ARBA" id="ARBA00006873"/>
    </source>
</evidence>
<evidence type="ECO:0000256" key="1">
    <source>
        <dbReference type="ARBA" id="ARBA00000189"/>
    </source>
</evidence>
<keyword evidence="22" id="KW-1185">Reference proteome</keyword>
<dbReference type="GeneID" id="101513984"/>